<dbReference type="SMART" id="SM00418">
    <property type="entry name" value="HTH_ARSR"/>
    <property type="match status" value="1"/>
</dbReference>
<dbReference type="AlphaFoldDB" id="A0A1V8RKE2"/>
<dbReference type="InterPro" id="IPR051011">
    <property type="entry name" value="Metal_resp_trans_reg"/>
</dbReference>
<dbReference type="NCBIfam" id="NF033788">
    <property type="entry name" value="HTH_metalloreg"/>
    <property type="match status" value="1"/>
</dbReference>
<evidence type="ECO:0000256" key="3">
    <source>
        <dbReference type="ARBA" id="ARBA00023163"/>
    </source>
</evidence>
<name>A0A1V8RKE2_9HYPH</name>
<dbReference type="InterPro" id="IPR011991">
    <property type="entry name" value="ArsR-like_HTH"/>
</dbReference>
<proteinExistence type="predicted"/>
<dbReference type="SUPFAM" id="SSF46785">
    <property type="entry name" value="Winged helix' DNA-binding domain"/>
    <property type="match status" value="1"/>
</dbReference>
<protein>
    <submittedName>
        <fullName evidence="5">Transcriptional regulator</fullName>
    </submittedName>
</protein>
<dbReference type="PRINTS" id="PR00778">
    <property type="entry name" value="HTHARSR"/>
</dbReference>
<dbReference type="InterPro" id="IPR001845">
    <property type="entry name" value="HTH_ArsR_DNA-bd_dom"/>
</dbReference>
<evidence type="ECO:0000313" key="6">
    <source>
        <dbReference type="Proteomes" id="UP000191905"/>
    </source>
</evidence>
<reference evidence="5 6" key="1">
    <citation type="journal article" date="2016" name="Int. J. Syst. Evol. Microbiol.">
        <title>Pseudaminobacter manganicus sp. nov., isolated from sludge of a manganese mine.</title>
        <authorList>
            <person name="Li J."/>
            <person name="Huang J."/>
            <person name="Liao S."/>
            <person name="Wang G."/>
        </authorList>
    </citation>
    <scope>NUCLEOTIDE SEQUENCE [LARGE SCALE GENOMIC DNA]</scope>
    <source>
        <strain evidence="5 6">JH-7</strain>
    </source>
</reference>
<dbReference type="PANTHER" id="PTHR43132">
    <property type="entry name" value="ARSENICAL RESISTANCE OPERON REPRESSOR ARSR-RELATED"/>
    <property type="match status" value="1"/>
</dbReference>
<evidence type="ECO:0000256" key="1">
    <source>
        <dbReference type="ARBA" id="ARBA00023015"/>
    </source>
</evidence>
<dbReference type="GO" id="GO:0003677">
    <property type="term" value="F:DNA binding"/>
    <property type="evidence" value="ECO:0007669"/>
    <property type="project" value="UniProtKB-KW"/>
</dbReference>
<dbReference type="GO" id="GO:0003700">
    <property type="term" value="F:DNA-binding transcription factor activity"/>
    <property type="evidence" value="ECO:0007669"/>
    <property type="project" value="InterPro"/>
</dbReference>
<keyword evidence="6" id="KW-1185">Reference proteome</keyword>
<evidence type="ECO:0000259" key="4">
    <source>
        <dbReference type="PROSITE" id="PS50987"/>
    </source>
</evidence>
<keyword evidence="3" id="KW-0804">Transcription</keyword>
<dbReference type="STRING" id="1873176.BFN67_08115"/>
<dbReference type="Proteomes" id="UP000191905">
    <property type="component" value="Unassembled WGS sequence"/>
</dbReference>
<keyword evidence="1" id="KW-0805">Transcription regulation</keyword>
<keyword evidence="2" id="KW-0238">DNA-binding</keyword>
<feature type="domain" description="HTH arsR-type" evidence="4">
    <location>
        <begin position="19"/>
        <end position="111"/>
    </location>
</feature>
<evidence type="ECO:0000256" key="2">
    <source>
        <dbReference type="ARBA" id="ARBA00023125"/>
    </source>
</evidence>
<organism evidence="5 6">
    <name type="scientific">Manganibacter manganicus</name>
    <dbReference type="NCBI Taxonomy" id="1873176"/>
    <lineage>
        <taxon>Bacteria</taxon>
        <taxon>Pseudomonadati</taxon>
        <taxon>Pseudomonadota</taxon>
        <taxon>Alphaproteobacteria</taxon>
        <taxon>Hyphomicrobiales</taxon>
        <taxon>Phyllobacteriaceae</taxon>
        <taxon>Manganibacter</taxon>
    </lineage>
</organism>
<comment type="caution">
    <text evidence="5">The sequence shown here is derived from an EMBL/GenBank/DDBJ whole genome shotgun (WGS) entry which is preliminary data.</text>
</comment>
<accession>A0A1V8RKE2</accession>
<dbReference type="Pfam" id="PF01022">
    <property type="entry name" value="HTH_5"/>
    <property type="match status" value="1"/>
</dbReference>
<dbReference type="OrthoDB" id="194599at2"/>
<dbReference type="RefSeq" id="WP_080921564.1">
    <property type="nucleotide sequence ID" value="NZ_MDET01000058.1"/>
</dbReference>
<dbReference type="InterPro" id="IPR036390">
    <property type="entry name" value="WH_DNA-bd_sf"/>
</dbReference>
<gene>
    <name evidence="5" type="ORF">BFN67_08115</name>
</gene>
<sequence>MGLPRPSENQSPEDFNRLLDQARKASDLLKALSHESRLLILCLLAEGEKSVSELEDIMKMPQAAVSQQLARLRFDSLVNTRRDGRTIYYSIASAEVSSVIATLYELFCAPVRHEEPRVRHP</sequence>
<dbReference type="PANTHER" id="PTHR43132:SF2">
    <property type="entry name" value="ARSENICAL RESISTANCE OPERON REPRESSOR ARSR-RELATED"/>
    <property type="match status" value="1"/>
</dbReference>
<evidence type="ECO:0000313" key="5">
    <source>
        <dbReference type="EMBL" id="OQM73553.1"/>
    </source>
</evidence>
<dbReference type="EMBL" id="MDET01000058">
    <property type="protein sequence ID" value="OQM73553.1"/>
    <property type="molecule type" value="Genomic_DNA"/>
</dbReference>
<dbReference type="PROSITE" id="PS50987">
    <property type="entry name" value="HTH_ARSR_2"/>
    <property type="match status" value="1"/>
</dbReference>
<dbReference type="CDD" id="cd00090">
    <property type="entry name" value="HTH_ARSR"/>
    <property type="match status" value="1"/>
</dbReference>
<dbReference type="InterPro" id="IPR036388">
    <property type="entry name" value="WH-like_DNA-bd_sf"/>
</dbReference>
<dbReference type="Gene3D" id="1.10.10.10">
    <property type="entry name" value="Winged helix-like DNA-binding domain superfamily/Winged helix DNA-binding domain"/>
    <property type="match status" value="1"/>
</dbReference>